<comment type="similarity">
    <text evidence="2">Belongs to the TMEM14 family.</text>
</comment>
<dbReference type="Gene3D" id="1.10.10.1740">
    <property type="entry name" value="Transmembrane protein 14-like"/>
    <property type="match status" value="1"/>
</dbReference>
<keyword evidence="5 6" id="KW-0472">Membrane</keyword>
<evidence type="ECO:0000256" key="6">
    <source>
        <dbReference type="SAM" id="Phobius"/>
    </source>
</evidence>
<proteinExistence type="inferred from homology"/>
<reference evidence="7 8" key="1">
    <citation type="journal article" date="2018" name="Gigascience">
        <title>Genomes of trombidid mites reveal novel predicted allergens and laterally-transferred genes associated with secondary metabolism.</title>
        <authorList>
            <person name="Dong X."/>
            <person name="Chaisiri K."/>
            <person name="Xia D."/>
            <person name="Armstrong S.D."/>
            <person name="Fang Y."/>
            <person name="Donnelly M.J."/>
            <person name="Kadowaki T."/>
            <person name="McGarry J.W."/>
            <person name="Darby A.C."/>
            <person name="Makepeace B.L."/>
        </authorList>
    </citation>
    <scope>NUCLEOTIDE SEQUENCE [LARGE SCALE GENOMIC DNA]</scope>
    <source>
        <strain evidence="7">UoL-UT</strain>
    </source>
</reference>
<dbReference type="InterPro" id="IPR005349">
    <property type="entry name" value="TMEM14"/>
</dbReference>
<dbReference type="OrthoDB" id="5620at2759"/>
<keyword evidence="4 6" id="KW-1133">Transmembrane helix</keyword>
<evidence type="ECO:0000313" key="7">
    <source>
        <dbReference type="EMBL" id="RWS26219.1"/>
    </source>
</evidence>
<dbReference type="STRING" id="299467.A0A443SFC3"/>
<dbReference type="AlphaFoldDB" id="A0A443SFC3"/>
<evidence type="ECO:0000256" key="5">
    <source>
        <dbReference type="ARBA" id="ARBA00023136"/>
    </source>
</evidence>
<dbReference type="Proteomes" id="UP000288716">
    <property type="component" value="Unassembled WGS sequence"/>
</dbReference>
<evidence type="ECO:0000256" key="2">
    <source>
        <dbReference type="ARBA" id="ARBA00007590"/>
    </source>
</evidence>
<dbReference type="VEuPathDB" id="VectorBase:LDEU005820"/>
<evidence type="ECO:0000256" key="4">
    <source>
        <dbReference type="ARBA" id="ARBA00022989"/>
    </source>
</evidence>
<accession>A0A443SFC3</accession>
<dbReference type="GO" id="GO:0031966">
    <property type="term" value="C:mitochondrial membrane"/>
    <property type="evidence" value="ECO:0007669"/>
    <property type="project" value="TreeGrafter"/>
</dbReference>
<evidence type="ECO:0000313" key="8">
    <source>
        <dbReference type="Proteomes" id="UP000288716"/>
    </source>
</evidence>
<feature type="transmembrane region" description="Helical" evidence="6">
    <location>
        <begin position="30"/>
        <end position="47"/>
    </location>
</feature>
<comment type="subcellular location">
    <subcellularLocation>
        <location evidence="1">Membrane</location>
    </subcellularLocation>
</comment>
<name>A0A443SFC3_9ACAR</name>
<feature type="transmembrane region" description="Helical" evidence="6">
    <location>
        <begin position="59"/>
        <end position="77"/>
    </location>
</feature>
<dbReference type="PANTHER" id="PTHR12668:SF43">
    <property type="entry name" value="TRANSMEMBRANE PROTEIN 14 HOMOLOG"/>
    <property type="match status" value="1"/>
</dbReference>
<organism evidence="7 8">
    <name type="scientific">Leptotrombidium deliense</name>
    <dbReference type="NCBI Taxonomy" id="299467"/>
    <lineage>
        <taxon>Eukaryota</taxon>
        <taxon>Metazoa</taxon>
        <taxon>Ecdysozoa</taxon>
        <taxon>Arthropoda</taxon>
        <taxon>Chelicerata</taxon>
        <taxon>Arachnida</taxon>
        <taxon>Acari</taxon>
        <taxon>Acariformes</taxon>
        <taxon>Trombidiformes</taxon>
        <taxon>Prostigmata</taxon>
        <taxon>Anystina</taxon>
        <taxon>Parasitengona</taxon>
        <taxon>Trombiculoidea</taxon>
        <taxon>Trombiculidae</taxon>
        <taxon>Leptotrombidium</taxon>
    </lineage>
</organism>
<feature type="transmembrane region" description="Helical" evidence="6">
    <location>
        <begin position="6"/>
        <end position="23"/>
    </location>
</feature>
<dbReference type="EMBL" id="NCKV01002950">
    <property type="protein sequence ID" value="RWS26219.1"/>
    <property type="molecule type" value="Genomic_DNA"/>
</dbReference>
<dbReference type="InterPro" id="IPR044890">
    <property type="entry name" value="TMEM14_sf"/>
</dbReference>
<gene>
    <name evidence="7" type="ORF">B4U80_07918</name>
</gene>
<dbReference type="Pfam" id="PF03647">
    <property type="entry name" value="Tmemb_14"/>
    <property type="match status" value="1"/>
</dbReference>
<dbReference type="GO" id="GO:0070453">
    <property type="term" value="P:regulation of heme biosynthetic process"/>
    <property type="evidence" value="ECO:0007669"/>
    <property type="project" value="TreeGrafter"/>
</dbReference>
<keyword evidence="3 6" id="KW-0812">Transmembrane</keyword>
<sequence>MEIDYISFVFAVLVATGGVFGYVKAQSKPSLIAGLVFGVILAVGAYFNSSKFLSYPNCYLLLVTCMVLGSFMGYRFYQSRKFMPAGLIMSLSTAMRRGNDKIRRTS</sequence>
<keyword evidence="8" id="KW-1185">Reference proteome</keyword>
<comment type="caution">
    <text evidence="7">The sequence shown here is derived from an EMBL/GenBank/DDBJ whole genome shotgun (WGS) entry which is preliminary data.</text>
</comment>
<evidence type="ECO:0000256" key="3">
    <source>
        <dbReference type="ARBA" id="ARBA00022692"/>
    </source>
</evidence>
<evidence type="ECO:0000256" key="1">
    <source>
        <dbReference type="ARBA" id="ARBA00004370"/>
    </source>
</evidence>
<protein>
    <submittedName>
        <fullName evidence="7">Transmembrane protein 14C-like protein</fullName>
    </submittedName>
</protein>
<dbReference type="PANTHER" id="PTHR12668">
    <property type="entry name" value="TRANSMEMBRANE PROTEIN 14, 15"/>
    <property type="match status" value="1"/>
</dbReference>